<dbReference type="InterPro" id="IPR058163">
    <property type="entry name" value="LysR-type_TF_proteobact-type"/>
</dbReference>
<evidence type="ECO:0000256" key="3">
    <source>
        <dbReference type="ARBA" id="ARBA00023125"/>
    </source>
</evidence>
<evidence type="ECO:0000259" key="5">
    <source>
        <dbReference type="PROSITE" id="PS50931"/>
    </source>
</evidence>
<dbReference type="InterPro" id="IPR000847">
    <property type="entry name" value="LysR_HTH_N"/>
</dbReference>
<protein>
    <submittedName>
        <fullName evidence="6">LysR family transcriptional regulator</fullName>
    </submittedName>
</protein>
<dbReference type="PROSITE" id="PS50931">
    <property type="entry name" value="HTH_LYSR"/>
    <property type="match status" value="1"/>
</dbReference>
<dbReference type="FunFam" id="3.40.190.10:FF:000017">
    <property type="entry name" value="Glycine cleavage system transcriptional activator"/>
    <property type="match status" value="1"/>
</dbReference>
<comment type="similarity">
    <text evidence="1">Belongs to the LysR transcriptional regulatory family.</text>
</comment>
<dbReference type="InterPro" id="IPR005119">
    <property type="entry name" value="LysR_subst-bd"/>
</dbReference>
<keyword evidence="3" id="KW-0238">DNA-binding</keyword>
<comment type="caution">
    <text evidence="6">The sequence shown here is derived from an EMBL/GenBank/DDBJ whole genome shotgun (WGS) entry which is preliminary data.</text>
</comment>
<dbReference type="SUPFAM" id="SSF53850">
    <property type="entry name" value="Periplasmic binding protein-like II"/>
    <property type="match status" value="1"/>
</dbReference>
<accession>A0AAW9R519</accession>
<feature type="domain" description="HTH lysR-type" evidence="5">
    <location>
        <begin position="7"/>
        <end position="64"/>
    </location>
</feature>
<evidence type="ECO:0000256" key="2">
    <source>
        <dbReference type="ARBA" id="ARBA00023015"/>
    </source>
</evidence>
<dbReference type="InterPro" id="IPR036390">
    <property type="entry name" value="WH_DNA-bd_sf"/>
</dbReference>
<dbReference type="Gene3D" id="3.40.190.10">
    <property type="entry name" value="Periplasmic binding protein-like II"/>
    <property type="match status" value="2"/>
</dbReference>
<evidence type="ECO:0000313" key="7">
    <source>
        <dbReference type="Proteomes" id="UP001364472"/>
    </source>
</evidence>
<dbReference type="GO" id="GO:0006351">
    <property type="term" value="P:DNA-templated transcription"/>
    <property type="evidence" value="ECO:0007669"/>
    <property type="project" value="TreeGrafter"/>
</dbReference>
<keyword evidence="2" id="KW-0805">Transcription regulation</keyword>
<evidence type="ECO:0000313" key="6">
    <source>
        <dbReference type="EMBL" id="MEJ1249313.1"/>
    </source>
</evidence>
<dbReference type="RefSeq" id="WP_337335030.1">
    <property type="nucleotide sequence ID" value="NZ_JBBDHC010000007.1"/>
</dbReference>
<reference evidence="6 7" key="1">
    <citation type="journal article" date="2016" name="Antonie Van Leeuwenhoek">
        <title>Denitratimonas tolerans gen. nov., sp. nov., a denitrifying bacterium isolated from a bioreactor for tannery wastewater treatment.</title>
        <authorList>
            <person name="Han S.I."/>
            <person name="Kim J.O."/>
            <person name="Lee Y.R."/>
            <person name="Ekpeghere K.I."/>
            <person name="Koh S.C."/>
            <person name="Whang K.S."/>
        </authorList>
    </citation>
    <scope>NUCLEOTIDE SEQUENCE [LARGE SCALE GENOMIC DNA]</scope>
    <source>
        <strain evidence="6 7">KACC 17565</strain>
    </source>
</reference>
<dbReference type="EMBL" id="JBBDHC010000007">
    <property type="protein sequence ID" value="MEJ1249313.1"/>
    <property type="molecule type" value="Genomic_DNA"/>
</dbReference>
<proteinExistence type="inferred from homology"/>
<dbReference type="Gene3D" id="1.10.10.10">
    <property type="entry name" value="Winged helix-like DNA-binding domain superfamily/Winged helix DNA-binding domain"/>
    <property type="match status" value="1"/>
</dbReference>
<dbReference type="PANTHER" id="PTHR30537">
    <property type="entry name" value="HTH-TYPE TRANSCRIPTIONAL REGULATOR"/>
    <property type="match status" value="1"/>
</dbReference>
<keyword evidence="4" id="KW-0804">Transcription</keyword>
<dbReference type="FunFam" id="1.10.10.10:FF:000001">
    <property type="entry name" value="LysR family transcriptional regulator"/>
    <property type="match status" value="1"/>
</dbReference>
<name>A0AAW9R519_9GAMM</name>
<organism evidence="6 7">
    <name type="scientific">Denitratimonas tolerans</name>
    <dbReference type="NCBI Taxonomy" id="1338420"/>
    <lineage>
        <taxon>Bacteria</taxon>
        <taxon>Pseudomonadati</taxon>
        <taxon>Pseudomonadota</taxon>
        <taxon>Gammaproteobacteria</taxon>
        <taxon>Lysobacterales</taxon>
        <taxon>Lysobacteraceae</taxon>
        <taxon>Denitratimonas</taxon>
    </lineage>
</organism>
<sequence length="315" mass="33735">MNSRPLPSLNALRAFEAVARLGSVVRAAEELHVTHGAVSRHLRTLEEELGCALFRREGRGLVATAAGQRLAEAAGDAFSRLRDACARLRQDGEQAPLVLGCSASVLARWMIPRLSRLEAELPALRLHLSPQQTAPDAALSGLDAALLLAAPPWPASWQVHPLAPERIGPVLSPQHPDAARLAGAPASTLRELPLLHTASRPQAWPDWARRSGIDVAALSMGQGFAHLYYLLEAAAAGLGIAIAPEPLVRDDLAAGRLIAPWGFVETDAHWALCQRRGREDARLEAFAGWLRAALGETSSPPHHTHAAAVTVQSHR</sequence>
<dbReference type="InterPro" id="IPR036388">
    <property type="entry name" value="WH-like_DNA-bd_sf"/>
</dbReference>
<dbReference type="PANTHER" id="PTHR30537:SF74">
    <property type="entry name" value="HTH-TYPE TRANSCRIPTIONAL REGULATOR TRPI"/>
    <property type="match status" value="1"/>
</dbReference>
<dbReference type="Pfam" id="PF03466">
    <property type="entry name" value="LysR_substrate"/>
    <property type="match status" value="1"/>
</dbReference>
<dbReference type="GO" id="GO:0043565">
    <property type="term" value="F:sequence-specific DNA binding"/>
    <property type="evidence" value="ECO:0007669"/>
    <property type="project" value="TreeGrafter"/>
</dbReference>
<dbReference type="GO" id="GO:0003700">
    <property type="term" value="F:DNA-binding transcription factor activity"/>
    <property type="evidence" value="ECO:0007669"/>
    <property type="project" value="InterPro"/>
</dbReference>
<keyword evidence="7" id="KW-1185">Reference proteome</keyword>
<dbReference type="PRINTS" id="PR00039">
    <property type="entry name" value="HTHLYSR"/>
</dbReference>
<gene>
    <name evidence="6" type="ORF">WB794_06455</name>
</gene>
<evidence type="ECO:0000256" key="1">
    <source>
        <dbReference type="ARBA" id="ARBA00009437"/>
    </source>
</evidence>
<dbReference type="Proteomes" id="UP001364472">
    <property type="component" value="Unassembled WGS sequence"/>
</dbReference>
<dbReference type="AlphaFoldDB" id="A0AAW9R519"/>
<dbReference type="SUPFAM" id="SSF46785">
    <property type="entry name" value="Winged helix' DNA-binding domain"/>
    <property type="match status" value="1"/>
</dbReference>
<evidence type="ECO:0000256" key="4">
    <source>
        <dbReference type="ARBA" id="ARBA00023163"/>
    </source>
</evidence>
<dbReference type="Pfam" id="PF00126">
    <property type="entry name" value="HTH_1"/>
    <property type="match status" value="1"/>
</dbReference>